<reference evidence="1" key="1">
    <citation type="submission" date="2021-06" db="EMBL/GenBank/DDBJ databases">
        <authorList>
            <person name="Kallberg Y."/>
            <person name="Tangrot J."/>
            <person name="Rosling A."/>
        </authorList>
    </citation>
    <scope>NUCLEOTIDE SEQUENCE</scope>
    <source>
        <strain evidence="1">IN212</strain>
    </source>
</reference>
<dbReference type="Proteomes" id="UP000789396">
    <property type="component" value="Unassembled WGS sequence"/>
</dbReference>
<evidence type="ECO:0000313" key="1">
    <source>
        <dbReference type="EMBL" id="CAG8737330.1"/>
    </source>
</evidence>
<name>A0A9N9NH56_9GLOM</name>
<evidence type="ECO:0000313" key="2">
    <source>
        <dbReference type="Proteomes" id="UP000789396"/>
    </source>
</evidence>
<proteinExistence type="predicted"/>
<dbReference type="SUPFAM" id="SSF56112">
    <property type="entry name" value="Protein kinase-like (PK-like)"/>
    <property type="match status" value="1"/>
</dbReference>
<dbReference type="Gene3D" id="1.10.510.10">
    <property type="entry name" value="Transferase(Phosphotransferase) domain 1"/>
    <property type="match status" value="1"/>
</dbReference>
<sequence>MFTSEIELFYNYKDDKESQLTFQLMIYSGTWPQITDETPLCFSNLMQRCWDPKPEKRPTSSEIYDE</sequence>
<dbReference type="InterPro" id="IPR011009">
    <property type="entry name" value="Kinase-like_dom_sf"/>
</dbReference>
<keyword evidence="2" id="KW-1185">Reference proteome</keyword>
<dbReference type="AlphaFoldDB" id="A0A9N9NH56"/>
<protein>
    <submittedName>
        <fullName evidence="1">618_t:CDS:1</fullName>
    </submittedName>
</protein>
<comment type="caution">
    <text evidence="1">The sequence shown here is derived from an EMBL/GenBank/DDBJ whole genome shotgun (WGS) entry which is preliminary data.</text>
</comment>
<accession>A0A9N9NH56</accession>
<gene>
    <name evidence="1" type="ORF">RFULGI_LOCUS12588</name>
</gene>
<dbReference type="EMBL" id="CAJVPZ010030676">
    <property type="protein sequence ID" value="CAG8737330.1"/>
    <property type="molecule type" value="Genomic_DNA"/>
</dbReference>
<feature type="non-terminal residue" evidence="1">
    <location>
        <position position="66"/>
    </location>
</feature>
<dbReference type="OrthoDB" id="3205772at2759"/>
<organism evidence="1 2">
    <name type="scientific">Racocetra fulgida</name>
    <dbReference type="NCBI Taxonomy" id="60492"/>
    <lineage>
        <taxon>Eukaryota</taxon>
        <taxon>Fungi</taxon>
        <taxon>Fungi incertae sedis</taxon>
        <taxon>Mucoromycota</taxon>
        <taxon>Glomeromycotina</taxon>
        <taxon>Glomeromycetes</taxon>
        <taxon>Diversisporales</taxon>
        <taxon>Gigasporaceae</taxon>
        <taxon>Racocetra</taxon>
    </lineage>
</organism>